<reference evidence="1 2" key="1">
    <citation type="submission" date="2021-01" db="EMBL/GenBank/DDBJ databases">
        <title>Whole genome shotgun sequence of Actinoplanes palleronii NBRC 14916.</title>
        <authorList>
            <person name="Komaki H."/>
            <person name="Tamura T."/>
        </authorList>
    </citation>
    <scope>NUCLEOTIDE SEQUENCE [LARGE SCALE GENOMIC DNA]</scope>
    <source>
        <strain evidence="1 2">NBRC 14916</strain>
    </source>
</reference>
<organism evidence="1 2">
    <name type="scientific">Actinoplanes palleronii</name>
    <dbReference type="NCBI Taxonomy" id="113570"/>
    <lineage>
        <taxon>Bacteria</taxon>
        <taxon>Bacillati</taxon>
        <taxon>Actinomycetota</taxon>
        <taxon>Actinomycetes</taxon>
        <taxon>Micromonosporales</taxon>
        <taxon>Micromonosporaceae</taxon>
        <taxon>Actinoplanes</taxon>
    </lineage>
</organism>
<comment type="caution">
    <text evidence="1">The sequence shown here is derived from an EMBL/GenBank/DDBJ whole genome shotgun (WGS) entry which is preliminary data.</text>
</comment>
<name>A0ABQ4BPT7_9ACTN</name>
<gene>
    <name evidence="1" type="ORF">Apa02nite_087870</name>
</gene>
<accession>A0ABQ4BPT7</accession>
<evidence type="ECO:0000313" key="1">
    <source>
        <dbReference type="EMBL" id="GIE72679.1"/>
    </source>
</evidence>
<evidence type="ECO:0000313" key="2">
    <source>
        <dbReference type="Proteomes" id="UP000624709"/>
    </source>
</evidence>
<protein>
    <submittedName>
        <fullName evidence="1">Uncharacterized protein</fullName>
    </submittedName>
</protein>
<dbReference type="EMBL" id="BOMS01000152">
    <property type="protein sequence ID" value="GIE72679.1"/>
    <property type="molecule type" value="Genomic_DNA"/>
</dbReference>
<sequence length="365" mass="37639">MVSVEPGLTRRWRSGSNAVLLVRSPDDPDRVRAALTAGLADIAALGPAFAPEPIAVPAGHLMIIDFGTRPPSRFATVPDLIAGRLVAAGITDAAITTPSRIGDRYAVVTGLGPIARAWLRGPAGRPLGDAPRGAGDLLRIAAGWVRDTAPGLPPRGVVVSAEVELAWPGVVDALLPALRTGAPVSVVASDFATTATVAAVAGTLGGTVKQATLTAAGQDVTLAMRAQRDLARAAAERLAWAGVEAAPTARDALSTHWEGRRPGGEHVPDLIVPDAMWFQVLSPGHLARLGGPPPGAEPLGAGRVGLTVGEPEQWLPGHPDEAGVRARAGQLLAACLVNEDTGLRLMRERLTAARARDTDGFFPGR</sequence>
<proteinExistence type="predicted"/>
<dbReference type="RefSeq" id="WP_203830374.1">
    <property type="nucleotide sequence ID" value="NZ_BAAATY010000019.1"/>
</dbReference>
<keyword evidence="2" id="KW-1185">Reference proteome</keyword>
<dbReference type="Proteomes" id="UP000624709">
    <property type="component" value="Unassembled WGS sequence"/>
</dbReference>